<accession>A0AAD9MDQ7</accession>
<organism evidence="2 3">
    <name type="scientific">Phyllachora maydis</name>
    <dbReference type="NCBI Taxonomy" id="1825666"/>
    <lineage>
        <taxon>Eukaryota</taxon>
        <taxon>Fungi</taxon>
        <taxon>Dikarya</taxon>
        <taxon>Ascomycota</taxon>
        <taxon>Pezizomycotina</taxon>
        <taxon>Sordariomycetes</taxon>
        <taxon>Sordariomycetidae</taxon>
        <taxon>Phyllachorales</taxon>
        <taxon>Phyllachoraceae</taxon>
        <taxon>Phyllachora</taxon>
    </lineage>
</organism>
<name>A0AAD9MDQ7_9PEZI</name>
<proteinExistence type="predicted"/>
<feature type="compositionally biased region" description="Low complexity" evidence="1">
    <location>
        <begin position="49"/>
        <end position="59"/>
    </location>
</feature>
<feature type="region of interest" description="Disordered" evidence="1">
    <location>
        <begin position="287"/>
        <end position="319"/>
    </location>
</feature>
<evidence type="ECO:0000256" key="1">
    <source>
        <dbReference type="SAM" id="MobiDB-lite"/>
    </source>
</evidence>
<evidence type="ECO:0000313" key="2">
    <source>
        <dbReference type="EMBL" id="KAK2072617.1"/>
    </source>
</evidence>
<sequence>METVALSMTKKGSQPTSAMDKSEQSPRNVASGAEPAQSTATQAAAFLVPSPSSSNDNNNTTGARHPLPTSAPKRVHTSASASASAAVPSTTGTATLPTPTLTPSPTRRAQDVGVAQSAEVIDAAQILAGMRYGTTTLTPSPTRRAEDMEAAQIVDMRYGTRWTPGNAVESAWAPLHMGQGRGTPALAPAATPPAAAAAAATANNTTGSPQPAKKRKTAKERSKAEFERALKAYKGPLRSEGPCYGCRMAADMRAAGKGRSTYQKMFPECRVEAQGTPCARCRSLRQQCTDEAPPPRKRGKKGRMPQGRRSEVVSRGPGC</sequence>
<keyword evidence="3" id="KW-1185">Reference proteome</keyword>
<dbReference type="Proteomes" id="UP001217918">
    <property type="component" value="Unassembled WGS sequence"/>
</dbReference>
<evidence type="ECO:0000313" key="3">
    <source>
        <dbReference type="Proteomes" id="UP001217918"/>
    </source>
</evidence>
<gene>
    <name evidence="2" type="ORF">P8C59_006959</name>
</gene>
<protein>
    <submittedName>
        <fullName evidence="2">Uncharacterized protein</fullName>
    </submittedName>
</protein>
<feature type="region of interest" description="Disordered" evidence="1">
    <location>
        <begin position="184"/>
        <end position="224"/>
    </location>
</feature>
<feature type="compositionally biased region" description="Low complexity" evidence="1">
    <location>
        <begin position="184"/>
        <end position="206"/>
    </location>
</feature>
<feature type="compositionally biased region" description="Low complexity" evidence="1">
    <location>
        <begin position="77"/>
        <end position="107"/>
    </location>
</feature>
<comment type="caution">
    <text evidence="2">The sequence shown here is derived from an EMBL/GenBank/DDBJ whole genome shotgun (WGS) entry which is preliminary data.</text>
</comment>
<reference evidence="2" key="1">
    <citation type="journal article" date="2023" name="Mol. Plant Microbe Interact.">
        <title>Elucidating the Obligate Nature and Biological Capacity of an Invasive Fungal Corn Pathogen.</title>
        <authorList>
            <person name="MacCready J.S."/>
            <person name="Roggenkamp E.M."/>
            <person name="Gdanetz K."/>
            <person name="Chilvers M.I."/>
        </authorList>
    </citation>
    <scope>NUCLEOTIDE SEQUENCE</scope>
    <source>
        <strain evidence="2">PM02</strain>
    </source>
</reference>
<dbReference type="EMBL" id="JAQQPM010000006">
    <property type="protein sequence ID" value="KAK2072617.1"/>
    <property type="molecule type" value="Genomic_DNA"/>
</dbReference>
<dbReference type="AlphaFoldDB" id="A0AAD9MDQ7"/>
<feature type="region of interest" description="Disordered" evidence="1">
    <location>
        <begin position="1"/>
        <end position="113"/>
    </location>
</feature>
<feature type="compositionally biased region" description="Polar residues" evidence="1">
    <location>
        <begin position="10"/>
        <end position="19"/>
    </location>
</feature>